<dbReference type="Gene3D" id="3.30.40.10">
    <property type="entry name" value="Zinc/RING finger domain, C3HC4 (zinc finger)"/>
    <property type="match status" value="1"/>
</dbReference>
<keyword evidence="3" id="KW-0808">Transferase</keyword>
<organism evidence="5 6">
    <name type="scientific">Smittium angustum</name>
    <dbReference type="NCBI Taxonomy" id="133377"/>
    <lineage>
        <taxon>Eukaryota</taxon>
        <taxon>Fungi</taxon>
        <taxon>Fungi incertae sedis</taxon>
        <taxon>Zoopagomycota</taxon>
        <taxon>Kickxellomycotina</taxon>
        <taxon>Harpellomycetes</taxon>
        <taxon>Harpellales</taxon>
        <taxon>Legeriomycetaceae</taxon>
        <taxon>Smittium</taxon>
    </lineage>
</organism>
<dbReference type="AlphaFoldDB" id="A0A2U1JCH4"/>
<evidence type="ECO:0000313" key="5">
    <source>
        <dbReference type="EMBL" id="PWA02663.1"/>
    </source>
</evidence>
<dbReference type="InterPro" id="IPR036388">
    <property type="entry name" value="WH-like_DNA-bd_sf"/>
</dbReference>
<accession>A0A2U1JCH4</accession>
<dbReference type="PROSITE" id="PS50081">
    <property type="entry name" value="ZF_DAG_PE_2"/>
    <property type="match status" value="1"/>
</dbReference>
<dbReference type="PANTHER" id="PTHR20973">
    <property type="entry name" value="NON-SMC ELEMENT 1-RELATED"/>
    <property type="match status" value="1"/>
</dbReference>
<comment type="subunit">
    <text evidence="3">Component of the Smc5-Smc6 complex.</text>
</comment>
<comment type="caution">
    <text evidence="5">The sequence shown here is derived from an EMBL/GenBank/DDBJ whole genome shotgun (WGS) entry which is preliminary data.</text>
</comment>
<dbReference type="PANTHER" id="PTHR20973:SF0">
    <property type="entry name" value="NON-STRUCTURAL MAINTENANCE OF CHROMOSOMES ELEMENT 1 HOMOLOG"/>
    <property type="match status" value="1"/>
</dbReference>
<comment type="similarity">
    <text evidence="3">Belongs to the NSE1 family.</text>
</comment>
<proteinExistence type="inferred from homology"/>
<dbReference type="InterPro" id="IPR002219">
    <property type="entry name" value="PKC_DAG/PE"/>
</dbReference>
<dbReference type="EMBL" id="MBFU01000067">
    <property type="protein sequence ID" value="PWA02663.1"/>
    <property type="molecule type" value="Genomic_DNA"/>
</dbReference>
<feature type="domain" description="Phorbol-ester/DAG-type" evidence="4">
    <location>
        <begin position="161"/>
        <end position="212"/>
    </location>
</feature>
<dbReference type="Gene3D" id="1.10.10.10">
    <property type="entry name" value="Winged helix-like DNA-binding domain superfamily/Winged helix DNA-binding domain"/>
    <property type="match status" value="1"/>
</dbReference>
<dbReference type="GO" id="GO:0000724">
    <property type="term" value="P:double-strand break repair via homologous recombination"/>
    <property type="evidence" value="ECO:0007669"/>
    <property type="project" value="TreeGrafter"/>
</dbReference>
<evidence type="ECO:0000313" key="6">
    <source>
        <dbReference type="Proteomes" id="UP000245591"/>
    </source>
</evidence>
<gene>
    <name evidence="5" type="ORF">BB558_001198</name>
</gene>
<protein>
    <recommendedName>
        <fullName evidence="3">Non-structural maintenance of chromosomes element 1 homolog</fullName>
        <ecNumber evidence="3">2.3.2.27</ecNumber>
    </recommendedName>
</protein>
<comment type="function">
    <text evidence="3">Acts in a DNA repair pathway for removal of UV-induced DNA damage that is distinct from classical nucleotide excision repair and in repair of ionizing radiation damage. Functions in homologous recombination repair of DNA double strand breaks and in recovery of stalled replication forks.</text>
</comment>
<dbReference type="GO" id="GO:0008270">
    <property type="term" value="F:zinc ion binding"/>
    <property type="evidence" value="ECO:0007669"/>
    <property type="project" value="UniProtKB-KW"/>
</dbReference>
<dbReference type="EC" id="2.3.2.27" evidence="3"/>
<comment type="subcellular location">
    <subcellularLocation>
        <location evidence="3">Nucleus</location>
    </subcellularLocation>
</comment>
<keyword evidence="2 3" id="KW-0862">Zinc</keyword>
<evidence type="ECO:0000256" key="1">
    <source>
        <dbReference type="ARBA" id="ARBA00022723"/>
    </source>
</evidence>
<keyword evidence="3" id="KW-0227">DNA damage</keyword>
<sequence length="234" mass="26678">MENTSGFIQQCLASKMFTEDEFVSTTTRFFGDEIELNKIIQETKKTLVDYGLDLAKIIDQVTGDAYYVLTNNKQDTLATLASKYTQTELLYFKSLVEGIMTSDDNKFYLTYHEALDKSGEIEVATFRSKEAQTALDSFFKDKWLESVSGKICLGNRSLAELHKFLKDNYYEETTECYVCSGILTRGWMCHYCGKGIHSFCYNQLSTNQNKECLECSKDFDQNSQENDSVVGPGE</sequence>
<dbReference type="Pfam" id="PF07574">
    <property type="entry name" value="SMC_Nse1"/>
    <property type="match status" value="1"/>
</dbReference>
<keyword evidence="3" id="KW-0539">Nucleus</keyword>
<evidence type="ECO:0000256" key="3">
    <source>
        <dbReference type="RuleBase" id="RU368018"/>
    </source>
</evidence>
<dbReference type="Proteomes" id="UP000245591">
    <property type="component" value="Unassembled WGS sequence"/>
</dbReference>
<dbReference type="InterPro" id="IPR046349">
    <property type="entry name" value="C1-like_sf"/>
</dbReference>
<keyword evidence="6" id="KW-1185">Reference proteome</keyword>
<dbReference type="SUPFAM" id="SSF57889">
    <property type="entry name" value="Cysteine-rich domain"/>
    <property type="match status" value="1"/>
</dbReference>
<dbReference type="GO" id="GO:0030915">
    <property type="term" value="C:Smc5-Smc6 complex"/>
    <property type="evidence" value="ECO:0007669"/>
    <property type="project" value="UniProtKB-UniRule"/>
</dbReference>
<keyword evidence="3" id="KW-0233">DNA recombination</keyword>
<keyword evidence="3" id="KW-0234">DNA repair</keyword>
<dbReference type="Gene3D" id="3.90.1150.220">
    <property type="match status" value="1"/>
</dbReference>
<dbReference type="GO" id="GO:0061630">
    <property type="term" value="F:ubiquitin protein ligase activity"/>
    <property type="evidence" value="ECO:0007669"/>
    <property type="project" value="UniProtKB-EC"/>
</dbReference>
<evidence type="ECO:0000259" key="4">
    <source>
        <dbReference type="PROSITE" id="PS50081"/>
    </source>
</evidence>
<keyword evidence="3" id="KW-0863">Zinc-finger</keyword>
<keyword evidence="1 3" id="KW-0479">Metal-binding</keyword>
<dbReference type="InterPro" id="IPR013083">
    <property type="entry name" value="Znf_RING/FYVE/PHD"/>
</dbReference>
<dbReference type="InterPro" id="IPR011513">
    <property type="entry name" value="Nse1"/>
</dbReference>
<evidence type="ECO:0000256" key="2">
    <source>
        <dbReference type="ARBA" id="ARBA00022833"/>
    </source>
</evidence>
<name>A0A2U1JCH4_SMIAN</name>
<dbReference type="GO" id="GO:0005634">
    <property type="term" value="C:nucleus"/>
    <property type="evidence" value="ECO:0007669"/>
    <property type="project" value="UniProtKB-SubCell"/>
</dbReference>
<comment type="catalytic activity">
    <reaction evidence="3">
        <text>S-ubiquitinyl-[E2 ubiquitin-conjugating enzyme]-L-cysteine + [acceptor protein]-L-lysine = [E2 ubiquitin-conjugating enzyme]-L-cysteine + N(6)-ubiquitinyl-[acceptor protein]-L-lysine.</text>
        <dbReference type="EC" id="2.3.2.27"/>
    </reaction>
</comment>
<keyword evidence="3" id="KW-0833">Ubl conjugation pathway</keyword>
<reference evidence="5 6" key="1">
    <citation type="journal article" date="2018" name="MBio">
        <title>Comparative Genomics Reveals the Core Gene Toolbox for the Fungus-Insect Symbiosis.</title>
        <authorList>
            <person name="Wang Y."/>
            <person name="Stata M."/>
            <person name="Wang W."/>
            <person name="Stajich J.E."/>
            <person name="White M.M."/>
            <person name="Moncalvo J.M."/>
        </authorList>
    </citation>
    <scope>NUCLEOTIDE SEQUENCE [LARGE SCALE GENOMIC DNA]</scope>
    <source>
        <strain evidence="5 6">AUS-126-30</strain>
    </source>
</reference>